<dbReference type="AlphaFoldDB" id="A0A370I080"/>
<dbReference type="EMBL" id="QQBC01000010">
    <property type="protein sequence ID" value="RDI63591.1"/>
    <property type="molecule type" value="Genomic_DNA"/>
</dbReference>
<feature type="domain" description="TerD" evidence="2">
    <location>
        <begin position="220"/>
        <end position="393"/>
    </location>
</feature>
<dbReference type="InterPro" id="IPR003325">
    <property type="entry name" value="TerD"/>
</dbReference>
<evidence type="ECO:0000313" key="3">
    <source>
        <dbReference type="EMBL" id="RDI63591.1"/>
    </source>
</evidence>
<feature type="domain" description="TerD" evidence="2">
    <location>
        <begin position="69"/>
        <end position="200"/>
    </location>
</feature>
<organism evidence="3 4">
    <name type="scientific">Nocardia pseudobrasiliensis</name>
    <dbReference type="NCBI Taxonomy" id="45979"/>
    <lineage>
        <taxon>Bacteria</taxon>
        <taxon>Bacillati</taxon>
        <taxon>Actinomycetota</taxon>
        <taxon>Actinomycetes</taxon>
        <taxon>Mycobacteriales</taxon>
        <taxon>Nocardiaceae</taxon>
        <taxon>Nocardia</taxon>
    </lineage>
</organism>
<dbReference type="PANTHER" id="PTHR32097">
    <property type="entry name" value="CAMP-BINDING PROTEIN 1-RELATED"/>
    <property type="match status" value="1"/>
</dbReference>
<accession>A0A370I080</accession>
<dbReference type="Proteomes" id="UP000254869">
    <property type="component" value="Unassembled WGS sequence"/>
</dbReference>
<proteinExistence type="predicted"/>
<dbReference type="Pfam" id="PF02342">
    <property type="entry name" value="TerD"/>
    <property type="match status" value="2"/>
</dbReference>
<dbReference type="STRING" id="1210086.GCA_001613105_06954"/>
<reference evidence="3 4" key="1">
    <citation type="submission" date="2018-07" db="EMBL/GenBank/DDBJ databases">
        <title>Genomic Encyclopedia of Type Strains, Phase IV (KMG-IV): sequencing the most valuable type-strain genomes for metagenomic binning, comparative biology and taxonomic classification.</title>
        <authorList>
            <person name="Goeker M."/>
        </authorList>
    </citation>
    <scope>NUCLEOTIDE SEQUENCE [LARGE SCALE GENOMIC DNA]</scope>
    <source>
        <strain evidence="3 4">DSM 44290</strain>
    </source>
</reference>
<name>A0A370I080_9NOCA</name>
<gene>
    <name evidence="3" type="ORF">DFR76_110288</name>
</gene>
<evidence type="ECO:0000313" key="4">
    <source>
        <dbReference type="Proteomes" id="UP000254869"/>
    </source>
</evidence>
<dbReference type="Gene3D" id="2.60.60.30">
    <property type="entry name" value="sav2460 like domains"/>
    <property type="match status" value="2"/>
</dbReference>
<sequence length="406" mass="43662">MAVSPSPRYPFAGNAGNSLVPDRTNRTPVLPEMPVGATYSGQVAAQLTRGQVDRLTVDDIVVAVRHSEPVDVAALLLDAAGRVRGEGDLIFYNQLTGPGLRLVPGQTPALAVDLRRIPGDIDHVRVVVSLDDRQARFGDYPPTELRIDDPAGNLLYQYVIEGLGPESTVIAFDLDRVGAAWQVRVLGHGYSAGFEALIRAHGVPIGGGPDDQVVYRGPAMLDPGQEISLHEIRKGELTMVKLGLAWDPVKVHGARGLRDLEIDLDASALLFIGHDLVDVAFYQQLASRNGAVRHSGDNVTGDGKGDDEIITVDLSRLPAQITSVVFVVTSYAGHTFERVRNSYWRLIDGTTNAELARGNLRAGGPHTGMIVAKVSRDDATWRLAAIGEPIQAGHPVEAVQPVTRFL</sequence>
<evidence type="ECO:0000259" key="2">
    <source>
        <dbReference type="Pfam" id="PF02342"/>
    </source>
</evidence>
<dbReference type="CDD" id="cd06974">
    <property type="entry name" value="TerD_like"/>
    <property type="match status" value="2"/>
</dbReference>
<protein>
    <submittedName>
        <fullName evidence="3">Stress response protein SCP2</fullName>
    </submittedName>
</protein>
<dbReference type="InterPro" id="IPR051324">
    <property type="entry name" value="Stress/Tellurium_Resist"/>
</dbReference>
<feature type="region of interest" description="Disordered" evidence="1">
    <location>
        <begin position="1"/>
        <end position="28"/>
    </location>
</feature>
<evidence type="ECO:0000256" key="1">
    <source>
        <dbReference type="SAM" id="MobiDB-lite"/>
    </source>
</evidence>
<keyword evidence="4" id="KW-1185">Reference proteome</keyword>
<dbReference type="PANTHER" id="PTHR32097:SF17">
    <property type="entry name" value="CAMP-BINDING PROTEIN 1-RELATED"/>
    <property type="match status" value="1"/>
</dbReference>
<comment type="caution">
    <text evidence="3">The sequence shown here is derived from an EMBL/GenBank/DDBJ whole genome shotgun (WGS) entry which is preliminary data.</text>
</comment>